<feature type="domain" description="Cell envelope-related transcriptional attenuator" evidence="4">
    <location>
        <begin position="233"/>
        <end position="375"/>
    </location>
</feature>
<evidence type="ECO:0000313" key="6">
    <source>
        <dbReference type="Proteomes" id="UP000469763"/>
    </source>
</evidence>
<feature type="region of interest" description="Disordered" evidence="2">
    <location>
        <begin position="1"/>
        <end position="155"/>
    </location>
</feature>
<evidence type="ECO:0000256" key="3">
    <source>
        <dbReference type="SAM" id="Phobius"/>
    </source>
</evidence>
<keyword evidence="3" id="KW-1133">Transmembrane helix</keyword>
<feature type="transmembrane region" description="Helical" evidence="3">
    <location>
        <begin position="165"/>
        <end position="188"/>
    </location>
</feature>
<evidence type="ECO:0000256" key="2">
    <source>
        <dbReference type="SAM" id="MobiDB-lite"/>
    </source>
</evidence>
<gene>
    <name evidence="5" type="ORF">GFD22_05105</name>
</gene>
<evidence type="ECO:0000259" key="4">
    <source>
        <dbReference type="Pfam" id="PF03816"/>
    </source>
</evidence>
<name>A0A7K3TI45_9BIFI</name>
<comment type="caution">
    <text evidence="5">The sequence shown here is derived from an EMBL/GenBank/DDBJ whole genome shotgun (WGS) entry which is preliminary data.</text>
</comment>
<protein>
    <submittedName>
        <fullName evidence="5">Transcriptional regulator</fullName>
    </submittedName>
</protein>
<organism evidence="5 6">
    <name type="scientific">Bifidobacterium avesanii</name>
    <dbReference type="NCBI Taxonomy" id="1798157"/>
    <lineage>
        <taxon>Bacteria</taxon>
        <taxon>Bacillati</taxon>
        <taxon>Actinomycetota</taxon>
        <taxon>Actinomycetes</taxon>
        <taxon>Bifidobacteriales</taxon>
        <taxon>Bifidobacteriaceae</taxon>
        <taxon>Bifidobacterium</taxon>
    </lineage>
</organism>
<keyword evidence="3" id="KW-0472">Membrane</keyword>
<dbReference type="OrthoDB" id="9782542at2"/>
<dbReference type="EMBL" id="WHZY01000006">
    <property type="protein sequence ID" value="NEG78354.1"/>
    <property type="molecule type" value="Genomic_DNA"/>
</dbReference>
<dbReference type="InterPro" id="IPR050922">
    <property type="entry name" value="LytR/CpsA/Psr_CW_biosynth"/>
</dbReference>
<dbReference type="Proteomes" id="UP000469763">
    <property type="component" value="Unassembled WGS sequence"/>
</dbReference>
<accession>A0A7K3TI45</accession>
<sequence length="471" mass="49179">MTQPSGHEPQDTPPSFIPSGSRRRAARTTGDQTPPSFSPTPASHGSHGSHAGRARTAGSSSATASASASQPPTAERRSTPPLRRPASIPAARAATPSPQPVQFQPKARSRGRVPSARTASENASLRRQPSPRPAAPLSASAARPAKSGAASTAVAVRRRRNPLRIALAVLLALILLAGVGVFSAWGWVNGQLVRQNMLTGAANTPAQTWLLLGSDERDANDGTGINDATDGFRTDTILVLTKPQHGSSSLISIPRDSLVEVNGRKMKINAAAAAGGYPALVGQVEKITGMNVDHVAVIHFGGLKNVVDAIGGVELCYDRTVNDVKSGLNWQAGCHVADGDTALAFSRMRYSDPKGDFGRAERQRQVISAITKKAASRDTLLNFGKVNALMKAGLGSIVVDEKASPWSLAQMALAFKAASGDRGVTGTVYWTDADYRGAGVGSSVLLDETRNTELFSQLAKGTHDPGTVGSL</sequence>
<dbReference type="PANTHER" id="PTHR33392">
    <property type="entry name" value="POLYISOPRENYL-TEICHOIC ACID--PEPTIDOGLYCAN TEICHOIC ACID TRANSFERASE TAGU"/>
    <property type="match status" value="1"/>
</dbReference>
<dbReference type="NCBIfam" id="TIGR00350">
    <property type="entry name" value="lytR_cpsA_psr"/>
    <property type="match status" value="1"/>
</dbReference>
<keyword evidence="3" id="KW-0812">Transmembrane</keyword>
<reference evidence="5 6" key="1">
    <citation type="submission" date="2019-10" db="EMBL/GenBank/DDBJ databases">
        <title>Bifidobacterium from non-human primates.</title>
        <authorList>
            <person name="Modesto M."/>
        </authorList>
    </citation>
    <scope>NUCLEOTIDE SEQUENCE [LARGE SCALE GENOMIC DNA]</scope>
    <source>
        <strain evidence="5 6">TREC</strain>
    </source>
</reference>
<dbReference type="RefSeq" id="WP_152350061.1">
    <property type="nucleotide sequence ID" value="NZ_WBSN01000005.1"/>
</dbReference>
<feature type="compositionally biased region" description="Polar residues" evidence="2">
    <location>
        <begin position="29"/>
        <end position="43"/>
    </location>
</feature>
<feature type="compositionally biased region" description="Low complexity" evidence="2">
    <location>
        <begin position="80"/>
        <end position="96"/>
    </location>
</feature>
<feature type="compositionally biased region" description="Low complexity" evidence="2">
    <location>
        <begin position="48"/>
        <end position="69"/>
    </location>
</feature>
<dbReference type="InterPro" id="IPR004474">
    <property type="entry name" value="LytR_CpsA_psr"/>
</dbReference>
<dbReference type="Pfam" id="PF03816">
    <property type="entry name" value="LytR_cpsA_psr"/>
    <property type="match status" value="1"/>
</dbReference>
<dbReference type="PANTHER" id="PTHR33392:SF6">
    <property type="entry name" value="POLYISOPRENYL-TEICHOIC ACID--PEPTIDOGLYCAN TEICHOIC ACID TRANSFERASE TAGU"/>
    <property type="match status" value="1"/>
</dbReference>
<proteinExistence type="inferred from homology"/>
<dbReference type="AlphaFoldDB" id="A0A7K3TI45"/>
<feature type="compositionally biased region" description="Low complexity" evidence="2">
    <location>
        <begin position="135"/>
        <end position="155"/>
    </location>
</feature>
<evidence type="ECO:0000256" key="1">
    <source>
        <dbReference type="ARBA" id="ARBA00006068"/>
    </source>
</evidence>
<keyword evidence="6" id="KW-1185">Reference proteome</keyword>
<evidence type="ECO:0000313" key="5">
    <source>
        <dbReference type="EMBL" id="NEG78354.1"/>
    </source>
</evidence>
<comment type="similarity">
    <text evidence="1">Belongs to the LytR/CpsA/Psr (LCP) family.</text>
</comment>
<dbReference type="Gene3D" id="3.40.630.190">
    <property type="entry name" value="LCP protein"/>
    <property type="match status" value="1"/>
</dbReference>